<dbReference type="CDD" id="cd02954">
    <property type="entry name" value="DIM1"/>
    <property type="match status" value="1"/>
</dbReference>
<dbReference type="GO" id="GO:0000398">
    <property type="term" value="P:mRNA splicing, via spliceosome"/>
    <property type="evidence" value="ECO:0007669"/>
    <property type="project" value="InterPro"/>
</dbReference>
<dbReference type="PANTHER" id="PTHR12052:SF5">
    <property type="entry name" value="THIOREDOXIN-LIKE PROTEIN 4A"/>
    <property type="match status" value="1"/>
</dbReference>
<dbReference type="InterPro" id="IPR036249">
    <property type="entry name" value="Thioredoxin-like_sf"/>
</dbReference>
<dbReference type="GO" id="GO:0005681">
    <property type="term" value="C:spliceosomal complex"/>
    <property type="evidence" value="ECO:0007669"/>
    <property type="project" value="TreeGrafter"/>
</dbReference>
<sequence>MGSVVIPHLVSGWHVDQAILSEEERLVVIRFGRDWDPDCMRQDEVLYKIADKVKSFAVVYVCDIDQVPDFNSMYELYDPCTIMFFFRNKHIMCDFGTGNNNKLNWVLEDKQELIDIIETIYRGAKKGRGLVVSPKGTLPNLIFSLPKAVVLASHGHGLTLGRLLHATPILDALSRGAAFCGFDPPYQQRHGSFRGPCRLDFSSTLERYVIMSQIGGVWTEQRERVSLTNWNFDLDLTKIANRRVQKFVKRLLFHAGTPCAPLFSPALVRECFAS</sequence>
<evidence type="ECO:0000256" key="4">
    <source>
        <dbReference type="ARBA" id="ARBA00023187"/>
    </source>
</evidence>
<proteinExistence type="inferred from homology"/>
<dbReference type="PANTHER" id="PTHR12052">
    <property type="entry name" value="THIOREDOXIN-LIKE PROTEN 4A, 4B"/>
    <property type="match status" value="1"/>
</dbReference>
<dbReference type="SUPFAM" id="SSF52833">
    <property type="entry name" value="Thioredoxin-like"/>
    <property type="match status" value="1"/>
</dbReference>
<evidence type="ECO:0000256" key="5">
    <source>
        <dbReference type="ARBA" id="ARBA00023242"/>
    </source>
</evidence>
<keyword evidence="4" id="KW-0508">mRNA splicing</keyword>
<evidence type="ECO:0000313" key="6">
    <source>
        <dbReference type="EMBL" id="PWI68341.1"/>
    </source>
</evidence>
<comment type="caution">
    <text evidence="6">The sequence shown here is derived from an EMBL/GenBank/DDBJ whole genome shotgun (WGS) entry which is preliminary data.</text>
</comment>
<organism evidence="6 7">
    <name type="scientific">Purpureocillium lilacinum</name>
    <name type="common">Paecilomyces lilacinus</name>
    <dbReference type="NCBI Taxonomy" id="33203"/>
    <lineage>
        <taxon>Eukaryota</taxon>
        <taxon>Fungi</taxon>
        <taxon>Dikarya</taxon>
        <taxon>Ascomycota</taxon>
        <taxon>Pezizomycotina</taxon>
        <taxon>Sordariomycetes</taxon>
        <taxon>Hypocreomycetidae</taxon>
        <taxon>Hypocreales</taxon>
        <taxon>Ophiocordycipitaceae</taxon>
        <taxon>Purpureocillium</taxon>
    </lineage>
</organism>
<accession>A0A2U3E1F3</accession>
<dbReference type="EMBL" id="LCWV01000015">
    <property type="protein sequence ID" value="PWI68341.1"/>
    <property type="molecule type" value="Genomic_DNA"/>
</dbReference>
<name>A0A2U3E1F3_PURLI</name>
<evidence type="ECO:0000256" key="1">
    <source>
        <dbReference type="ARBA" id="ARBA00004123"/>
    </source>
</evidence>
<gene>
    <name evidence="6" type="ORF">PCL_02110</name>
</gene>
<dbReference type="GO" id="GO:0046540">
    <property type="term" value="C:U4/U6 x U5 tri-snRNP complex"/>
    <property type="evidence" value="ECO:0007669"/>
    <property type="project" value="InterPro"/>
</dbReference>
<evidence type="ECO:0008006" key="8">
    <source>
        <dbReference type="Google" id="ProtNLM"/>
    </source>
</evidence>
<dbReference type="InterPro" id="IPR004123">
    <property type="entry name" value="Dim1"/>
</dbReference>
<keyword evidence="3" id="KW-0507">mRNA processing</keyword>
<comment type="similarity">
    <text evidence="2">Belongs to the DIM1 family.</text>
</comment>
<comment type="subcellular location">
    <subcellularLocation>
        <location evidence="1">Nucleus</location>
    </subcellularLocation>
</comment>
<dbReference type="SMART" id="SM01410">
    <property type="entry name" value="DIM1"/>
    <property type="match status" value="1"/>
</dbReference>
<evidence type="ECO:0000256" key="2">
    <source>
        <dbReference type="ARBA" id="ARBA00008241"/>
    </source>
</evidence>
<keyword evidence="5" id="KW-0539">Nucleus</keyword>
<dbReference type="Gene3D" id="3.40.30.10">
    <property type="entry name" value="Glutaredoxin"/>
    <property type="match status" value="1"/>
</dbReference>
<reference evidence="6 7" key="1">
    <citation type="journal article" date="2016" name="Front. Microbiol.">
        <title>Genome and transcriptome sequences reveal the specific parasitism of the nematophagous Purpureocillium lilacinum 36-1.</title>
        <authorList>
            <person name="Xie J."/>
            <person name="Li S."/>
            <person name="Mo C."/>
            <person name="Xiao X."/>
            <person name="Peng D."/>
            <person name="Wang G."/>
            <person name="Xiao Y."/>
        </authorList>
    </citation>
    <scope>NUCLEOTIDE SEQUENCE [LARGE SCALE GENOMIC DNA]</scope>
    <source>
        <strain evidence="6 7">36-1</strain>
    </source>
</reference>
<evidence type="ECO:0000313" key="7">
    <source>
        <dbReference type="Proteomes" id="UP000245956"/>
    </source>
</evidence>
<evidence type="ECO:0000256" key="3">
    <source>
        <dbReference type="ARBA" id="ARBA00022664"/>
    </source>
</evidence>
<protein>
    <recommendedName>
        <fullName evidence="8">Mitosis protein dim1</fullName>
    </recommendedName>
</protein>
<dbReference type="GO" id="GO:0005682">
    <property type="term" value="C:U5 snRNP"/>
    <property type="evidence" value="ECO:0007669"/>
    <property type="project" value="TreeGrafter"/>
</dbReference>
<dbReference type="AlphaFoldDB" id="A0A2U3E1F3"/>
<dbReference type="FunFam" id="3.40.30.10:FF:000004">
    <property type="entry name" value="Spliceosomal protein DIB1"/>
    <property type="match status" value="1"/>
</dbReference>
<dbReference type="Pfam" id="PF02966">
    <property type="entry name" value="DIM1"/>
    <property type="match status" value="1"/>
</dbReference>
<dbReference type="Proteomes" id="UP000245956">
    <property type="component" value="Unassembled WGS sequence"/>
</dbReference>